<evidence type="ECO:0000256" key="2">
    <source>
        <dbReference type="ARBA" id="ARBA00004496"/>
    </source>
</evidence>
<keyword evidence="5" id="KW-0963">Cytoplasm</keyword>
<evidence type="ECO:0000256" key="7">
    <source>
        <dbReference type="ARBA" id="ARBA00023242"/>
    </source>
</evidence>
<proteinExistence type="inferred from homology"/>
<keyword evidence="6" id="KW-0653">Protein transport</keyword>
<dbReference type="Gene3D" id="1.25.10.10">
    <property type="entry name" value="Leucine-rich Repeat Variant"/>
    <property type="match status" value="1"/>
</dbReference>
<dbReference type="PROSITE" id="PS50166">
    <property type="entry name" value="IMPORTIN_B_NT"/>
    <property type="match status" value="1"/>
</dbReference>
<evidence type="ECO:0000259" key="8">
    <source>
        <dbReference type="PROSITE" id="PS50166"/>
    </source>
</evidence>
<evidence type="ECO:0000313" key="9">
    <source>
        <dbReference type="EMBL" id="KOO20957.1"/>
    </source>
</evidence>
<dbReference type="InterPro" id="IPR011989">
    <property type="entry name" value="ARM-like"/>
</dbReference>
<keyword evidence="10" id="KW-1185">Reference proteome</keyword>
<evidence type="ECO:0000256" key="3">
    <source>
        <dbReference type="ARBA" id="ARBA00009466"/>
    </source>
</evidence>
<dbReference type="OrthoDB" id="244158at2759"/>
<dbReference type="Proteomes" id="UP000037460">
    <property type="component" value="Unassembled WGS sequence"/>
</dbReference>
<dbReference type="Pfam" id="PF25795">
    <property type="entry name" value="TPR_XPO7"/>
    <property type="match status" value="1"/>
</dbReference>
<keyword evidence="4" id="KW-0813">Transport</keyword>
<evidence type="ECO:0000256" key="4">
    <source>
        <dbReference type="ARBA" id="ARBA00022448"/>
    </source>
</evidence>
<dbReference type="AlphaFoldDB" id="A0A0M0J3T3"/>
<evidence type="ECO:0000256" key="1">
    <source>
        <dbReference type="ARBA" id="ARBA00004123"/>
    </source>
</evidence>
<evidence type="ECO:0000313" key="10">
    <source>
        <dbReference type="Proteomes" id="UP000037460"/>
    </source>
</evidence>
<comment type="caution">
    <text evidence="9">The sequence shown here is derived from an EMBL/GenBank/DDBJ whole genome shotgun (WGS) entry which is preliminary data.</text>
</comment>
<dbReference type="InterPro" id="IPR044189">
    <property type="entry name" value="XPO4/7-like"/>
</dbReference>
<dbReference type="GO" id="GO:0006611">
    <property type="term" value="P:protein export from nucleus"/>
    <property type="evidence" value="ECO:0007669"/>
    <property type="project" value="TreeGrafter"/>
</dbReference>
<protein>
    <submittedName>
        <fullName evidence="9">Armadillo beta-catenin-like repeat-containing protein</fullName>
    </submittedName>
</protein>
<dbReference type="InterPro" id="IPR016024">
    <property type="entry name" value="ARM-type_fold"/>
</dbReference>
<dbReference type="GO" id="GO:0031267">
    <property type="term" value="F:small GTPase binding"/>
    <property type="evidence" value="ECO:0007669"/>
    <property type="project" value="InterPro"/>
</dbReference>
<dbReference type="SMART" id="SM00913">
    <property type="entry name" value="IBN_N"/>
    <property type="match status" value="1"/>
</dbReference>
<sequence length="1080" mass="122030">MASSAHSTSLATFEGYCHMLYNSPSAEERTKAEAALVQLASNPEHIPQCQFVLTSSTMPQAQLVAANAFKKLIVQSWNHFTPAQRAEYRNYTLNFLATNGIMCTNFVTALLVQLVACATKFGWAEMEDQQQVMHEVGRFLHATPGHLVLGLQLLEALVTEMNSTANTRSLTQHRKIAGSFRDVCLYQIFKMSLQTLQQLQTHAIPASEPELARIREHSLQLALACLSYDFIGTTLDEASEELGTIQVPSTWRGTMEDSATSALFFDLYRSTQPPIQSLTIQVLVLLGSLRRSLFSSDEERQSFLQRMVRGSLLILQTQCGLADHDNYHELCRLLSRLKANFQLSELVQCDDYKAWIALVATFTVDSFKHWEWASNSVYYLLSVWSRLVASMPYLKPETPSQLENYVPQIITAFINSRMELVSTLLRSADADLDDPLDDDEQLTEQLETFPSLCRFQLQQVSSYVLSLFEPSARLYQQALTLPIGDRTGNPEVQMRLAQSEGELSWLIYIIGQILGSHLTPNSNAETQQFIDGELTSVVLQLIPLIDDPDVARERCNCPSNQHLQSAVLFFLQQFRKVYVGDQATASTKVYSRLAERVNLGDHFAVLGVFVNKIVANLKLRCDCFKVIEKTLALFSDLASGYCSSKLLLKLDSVRYMLLHHTAEEFPFLLVPENLRQRTSFYSTLCKLLFLDDIGVKFKAFMEPFTRWLRSLKAQSERAFAEPHVRTALIGMLRDLRGIVCACSNRRTYGLFFDWLYPEFTPLLHRAVLTFHAVPEFTTPLLKLYAELVYNKAQRLTFDSSSPNGILLFRDASAMLVAYGRQCIESELPVGADPYTHKFKGIHICMTMLTRALSGSYVNFGVFALYGDRALSDCLEVMIQMCLRVKLEDILAYPKLSRAYFTLMELLMRNHTTVIAELEPPVLRHLCNSLSEGLKSHEVAISSQCAAALDHLAAFHFQELAERDEDGAKGVSKLGTERELFAFQLAVLLHMIVFEECTNQWSLSRPLLALILINEDAYQKWQAQALGSMAAHPGRQQKLAQAFEKLMAGVPRGEHANLDVKTRDKFTQNLSQFRHDVRSIV</sequence>
<reference evidence="10" key="1">
    <citation type="journal article" date="2015" name="PLoS Genet.">
        <title>Genome Sequence and Transcriptome Analyses of Chrysochromulina tobin: Metabolic Tools for Enhanced Algal Fitness in the Prominent Order Prymnesiales (Haptophyceae).</title>
        <authorList>
            <person name="Hovde B.T."/>
            <person name="Deodato C.R."/>
            <person name="Hunsperger H.M."/>
            <person name="Ryken S.A."/>
            <person name="Yost W."/>
            <person name="Jha R.K."/>
            <person name="Patterson J."/>
            <person name="Monnat R.J. Jr."/>
            <person name="Barlow S.B."/>
            <person name="Starkenburg S.R."/>
            <person name="Cattolico R.A."/>
        </authorList>
    </citation>
    <scope>NUCLEOTIDE SEQUENCE</scope>
    <source>
        <strain evidence="10">CCMP291</strain>
    </source>
</reference>
<comment type="similarity">
    <text evidence="3">Belongs to the exportin family.</text>
</comment>
<organism evidence="9 10">
    <name type="scientific">Chrysochromulina tobinii</name>
    <dbReference type="NCBI Taxonomy" id="1460289"/>
    <lineage>
        <taxon>Eukaryota</taxon>
        <taxon>Haptista</taxon>
        <taxon>Haptophyta</taxon>
        <taxon>Prymnesiophyceae</taxon>
        <taxon>Prymnesiales</taxon>
        <taxon>Chrysochromulinaceae</taxon>
        <taxon>Chrysochromulina</taxon>
    </lineage>
</organism>
<dbReference type="GO" id="GO:0005049">
    <property type="term" value="F:nuclear export signal receptor activity"/>
    <property type="evidence" value="ECO:0007669"/>
    <property type="project" value="InterPro"/>
</dbReference>
<dbReference type="Pfam" id="PF03810">
    <property type="entry name" value="IBN_N"/>
    <property type="match status" value="1"/>
</dbReference>
<dbReference type="PANTHER" id="PTHR12596:SF2">
    <property type="entry name" value="EXPORTIN-7 ISOFORM X1"/>
    <property type="match status" value="1"/>
</dbReference>
<gene>
    <name evidence="9" type="ORF">Ctob_000399</name>
</gene>
<dbReference type="InterPro" id="IPR001494">
    <property type="entry name" value="Importin-beta_N"/>
</dbReference>
<dbReference type="PANTHER" id="PTHR12596">
    <property type="entry name" value="EXPORTIN 4,7-RELATED"/>
    <property type="match status" value="1"/>
</dbReference>
<dbReference type="GO" id="GO:0005737">
    <property type="term" value="C:cytoplasm"/>
    <property type="evidence" value="ECO:0007669"/>
    <property type="project" value="UniProtKB-SubCell"/>
</dbReference>
<name>A0A0M0J3T3_9EUKA</name>
<evidence type="ECO:0000256" key="6">
    <source>
        <dbReference type="ARBA" id="ARBA00022927"/>
    </source>
</evidence>
<dbReference type="InterPro" id="IPR057947">
    <property type="entry name" value="TPR_XPO7/RBP17"/>
</dbReference>
<comment type="subcellular location">
    <subcellularLocation>
        <location evidence="2">Cytoplasm</location>
    </subcellularLocation>
    <subcellularLocation>
        <location evidence="1">Nucleus</location>
    </subcellularLocation>
</comment>
<accession>A0A0M0J3T3</accession>
<dbReference type="GO" id="GO:0005643">
    <property type="term" value="C:nuclear pore"/>
    <property type="evidence" value="ECO:0007669"/>
    <property type="project" value="TreeGrafter"/>
</dbReference>
<feature type="domain" description="Importin N-terminal" evidence="8">
    <location>
        <begin position="32"/>
        <end position="98"/>
    </location>
</feature>
<keyword evidence="7" id="KW-0539">Nucleus</keyword>
<evidence type="ECO:0000256" key="5">
    <source>
        <dbReference type="ARBA" id="ARBA00022490"/>
    </source>
</evidence>
<dbReference type="EMBL" id="JWZX01003399">
    <property type="protein sequence ID" value="KOO20957.1"/>
    <property type="molecule type" value="Genomic_DNA"/>
</dbReference>
<dbReference type="SUPFAM" id="SSF48371">
    <property type="entry name" value="ARM repeat"/>
    <property type="match status" value="1"/>
</dbReference>